<gene>
    <name evidence="1" type="ORF">LLUT_LOCUS27146</name>
</gene>
<evidence type="ECO:0000313" key="2">
    <source>
        <dbReference type="Proteomes" id="UP001497480"/>
    </source>
</evidence>
<sequence>MAENNARSMFWVYPSSDILLGDPLVVCWIPTSAFFCIAEDDKNGDAASCRRRWKAR</sequence>
<dbReference type="AlphaFoldDB" id="A0AAV1XW92"/>
<dbReference type="EMBL" id="CAXHTB010000019">
    <property type="protein sequence ID" value="CAL0326086.1"/>
    <property type="molecule type" value="Genomic_DNA"/>
</dbReference>
<protein>
    <submittedName>
        <fullName evidence="1">Uncharacterized protein</fullName>
    </submittedName>
</protein>
<name>A0AAV1XW92_LUPLU</name>
<keyword evidence="2" id="KW-1185">Reference proteome</keyword>
<evidence type="ECO:0000313" key="1">
    <source>
        <dbReference type="EMBL" id="CAL0326086.1"/>
    </source>
</evidence>
<comment type="caution">
    <text evidence="1">The sequence shown here is derived from an EMBL/GenBank/DDBJ whole genome shotgun (WGS) entry which is preliminary data.</text>
</comment>
<dbReference type="Proteomes" id="UP001497480">
    <property type="component" value="Unassembled WGS sequence"/>
</dbReference>
<reference evidence="1 2" key="1">
    <citation type="submission" date="2024-03" db="EMBL/GenBank/DDBJ databases">
        <authorList>
            <person name="Martinez-Hernandez J."/>
        </authorList>
    </citation>
    <scope>NUCLEOTIDE SEQUENCE [LARGE SCALE GENOMIC DNA]</scope>
</reference>
<proteinExistence type="predicted"/>
<organism evidence="1 2">
    <name type="scientific">Lupinus luteus</name>
    <name type="common">European yellow lupine</name>
    <dbReference type="NCBI Taxonomy" id="3873"/>
    <lineage>
        <taxon>Eukaryota</taxon>
        <taxon>Viridiplantae</taxon>
        <taxon>Streptophyta</taxon>
        <taxon>Embryophyta</taxon>
        <taxon>Tracheophyta</taxon>
        <taxon>Spermatophyta</taxon>
        <taxon>Magnoliopsida</taxon>
        <taxon>eudicotyledons</taxon>
        <taxon>Gunneridae</taxon>
        <taxon>Pentapetalae</taxon>
        <taxon>rosids</taxon>
        <taxon>fabids</taxon>
        <taxon>Fabales</taxon>
        <taxon>Fabaceae</taxon>
        <taxon>Papilionoideae</taxon>
        <taxon>50 kb inversion clade</taxon>
        <taxon>genistoids sensu lato</taxon>
        <taxon>core genistoids</taxon>
        <taxon>Genisteae</taxon>
        <taxon>Lupinus</taxon>
    </lineage>
</organism>
<accession>A0AAV1XW92</accession>